<dbReference type="Gene3D" id="3.80.10.10">
    <property type="entry name" value="Ribonuclease Inhibitor"/>
    <property type="match status" value="1"/>
</dbReference>
<dbReference type="Proteomes" id="UP001162131">
    <property type="component" value="Unassembled WGS sequence"/>
</dbReference>
<reference evidence="1" key="1">
    <citation type="submission" date="2021-09" db="EMBL/GenBank/DDBJ databases">
        <authorList>
            <consortium name="AG Swart"/>
            <person name="Singh M."/>
            <person name="Singh A."/>
            <person name="Seah K."/>
            <person name="Emmerich C."/>
        </authorList>
    </citation>
    <scope>NUCLEOTIDE SEQUENCE</scope>
    <source>
        <strain evidence="1">ATCC30299</strain>
    </source>
</reference>
<proteinExistence type="predicted"/>
<dbReference type="InterPro" id="IPR052394">
    <property type="entry name" value="LRR-containing"/>
</dbReference>
<comment type="caution">
    <text evidence="1">The sequence shown here is derived from an EMBL/GenBank/DDBJ whole genome shotgun (WGS) entry which is preliminary data.</text>
</comment>
<dbReference type="SUPFAM" id="SSF52047">
    <property type="entry name" value="RNI-like"/>
    <property type="match status" value="1"/>
</dbReference>
<dbReference type="PANTHER" id="PTHR24114">
    <property type="entry name" value="LEUCINE RICH REPEAT FAMILY PROTEIN"/>
    <property type="match status" value="1"/>
</dbReference>
<accession>A0AAU9KC32</accession>
<keyword evidence="2" id="KW-1185">Reference proteome</keyword>
<dbReference type="SMART" id="SM00368">
    <property type="entry name" value="LRR_RI"/>
    <property type="match status" value="6"/>
</dbReference>
<dbReference type="InterPro" id="IPR032675">
    <property type="entry name" value="LRR_dom_sf"/>
</dbReference>
<gene>
    <name evidence="1" type="ORF">BSTOLATCC_MIC61044</name>
</gene>
<dbReference type="PANTHER" id="PTHR24114:SF2">
    <property type="entry name" value="F-BOX DOMAIN-CONTAINING PROTEIN-RELATED"/>
    <property type="match status" value="1"/>
</dbReference>
<dbReference type="InterPro" id="IPR001611">
    <property type="entry name" value="Leu-rich_rpt"/>
</dbReference>
<evidence type="ECO:0000313" key="1">
    <source>
        <dbReference type="EMBL" id="CAG9334427.1"/>
    </source>
</evidence>
<dbReference type="EMBL" id="CAJZBQ010000058">
    <property type="protein sequence ID" value="CAG9334427.1"/>
    <property type="molecule type" value="Genomic_DNA"/>
</dbReference>
<dbReference type="AlphaFoldDB" id="A0AAU9KC32"/>
<protein>
    <submittedName>
        <fullName evidence="1">Uncharacterized protein</fullName>
    </submittedName>
</protein>
<dbReference type="Pfam" id="PF13516">
    <property type="entry name" value="LRR_6"/>
    <property type="match status" value="3"/>
</dbReference>
<name>A0AAU9KC32_9CILI</name>
<organism evidence="1 2">
    <name type="scientific">Blepharisma stoltei</name>
    <dbReference type="NCBI Taxonomy" id="1481888"/>
    <lineage>
        <taxon>Eukaryota</taxon>
        <taxon>Sar</taxon>
        <taxon>Alveolata</taxon>
        <taxon>Ciliophora</taxon>
        <taxon>Postciliodesmatophora</taxon>
        <taxon>Heterotrichea</taxon>
        <taxon>Heterotrichida</taxon>
        <taxon>Blepharismidae</taxon>
        <taxon>Blepharisma</taxon>
    </lineage>
</organism>
<sequence length="875" mass="100875">MDSVTRLPLITRIPTDLYIGSPKHMTYATEPKPAMIPKKKKKGYSKLLKPSRNEQRGSMPYYNGPVGPMAKLEYIDSYKSLPQLSERNNFRHLEDTPTLAYLNVIEKERLSPQPFGIIRRAGSDKIIDVPHRGMGDKYADAFSEGLKHVKSLEVLNLKENRLSEKGTFQILKNLEYKDTKRLDLSGNRIGESSIAKISDLLTDENPTLKHLNLENCKIGNKAIITLCKCIADNRTLTRINLAKNNIGDSSCQALEEMLLYNQNLRFLDLHWNKISGTGVVKIFRGIEMNEGLRYCDLSWNAIGNNPKSPAAEAIGKSLKENVVLAHLDLSYNDISKQECEIINQYLKHNHTLIGLHMEGNHCKVNSLGFLVDENINENALQSHFFQRVIGNKVFINHSESSPNCWICEQWKEMVFIYKPENGNYEDLVFINLEIDEYRPDIMKKQDNGSFTIKRAVPPGKIHFFFSTLQGPFKSSNYAKKILSYPVKINILKNSYTISQINIAMAEGPTCTRRGFFETKPRIARTEYEKPDQEFDRIIWKIPISLFKDYHFDTNDTWNDGFEFDYKHTRIPNFVKKLADQEHVKSILKAIYQSFREFYKYFSATGGGEIFCIGPNGMSEFLNMCNIIDELYDVTDIGVNWNAIKSQVHKDQIYNAKNGICRYEFMEILVRIANDKYIRNKVCSTVGDAIEKLAQTHLIPVFSKYDSNKWRYEKYLVEDVDLALKVHKMILDAIFKKYSGKKTLPGKKPFVSVEEFRTLCADAQFIREGFTTRESDICYSLSMMTQVDDLYKNKHLEMCYVEFLEAVCRAIDWANLPKIDEEGNAVDTKSFALKAKIENSMIYLLKLCPQQVKDSFVPPTEETYFKLMYKPQSPKF</sequence>
<evidence type="ECO:0000313" key="2">
    <source>
        <dbReference type="Proteomes" id="UP001162131"/>
    </source>
</evidence>